<dbReference type="PIRSF" id="PIRSF017082">
    <property type="entry name" value="YflP"/>
    <property type="match status" value="1"/>
</dbReference>
<organism evidence="3 4">
    <name type="scientific">Ramlibacter lithotrophicus</name>
    <dbReference type="NCBI Taxonomy" id="2606681"/>
    <lineage>
        <taxon>Bacteria</taxon>
        <taxon>Pseudomonadati</taxon>
        <taxon>Pseudomonadota</taxon>
        <taxon>Betaproteobacteria</taxon>
        <taxon>Burkholderiales</taxon>
        <taxon>Comamonadaceae</taxon>
        <taxon>Ramlibacter</taxon>
    </lineage>
</organism>
<feature type="chain" id="PRO_5031366407" evidence="2">
    <location>
        <begin position="27"/>
        <end position="319"/>
    </location>
</feature>
<dbReference type="InterPro" id="IPR042100">
    <property type="entry name" value="Bug_dom1"/>
</dbReference>
<keyword evidence="2" id="KW-0732">Signal</keyword>
<feature type="signal peptide" evidence="2">
    <location>
        <begin position="1"/>
        <end position="26"/>
    </location>
</feature>
<dbReference type="Pfam" id="PF03401">
    <property type="entry name" value="TctC"/>
    <property type="match status" value="1"/>
</dbReference>
<keyword evidence="4" id="KW-1185">Reference proteome</keyword>
<dbReference type="PANTHER" id="PTHR42928:SF5">
    <property type="entry name" value="BLR1237 PROTEIN"/>
    <property type="match status" value="1"/>
</dbReference>
<evidence type="ECO:0000256" key="1">
    <source>
        <dbReference type="ARBA" id="ARBA00006987"/>
    </source>
</evidence>
<comment type="caution">
    <text evidence="3">The sequence shown here is derived from an EMBL/GenBank/DDBJ whole genome shotgun (WGS) entry which is preliminary data.</text>
</comment>
<gene>
    <name evidence="3" type="ORF">RAMLITH_24960</name>
</gene>
<protein>
    <submittedName>
        <fullName evidence="3">Tripartite tricarboxylate transporter substrate binding protein</fullName>
    </submittedName>
</protein>
<dbReference type="CDD" id="cd07012">
    <property type="entry name" value="PBP2_Bug_TTT"/>
    <property type="match status" value="1"/>
</dbReference>
<evidence type="ECO:0000313" key="4">
    <source>
        <dbReference type="Proteomes" id="UP000521868"/>
    </source>
</evidence>
<dbReference type="Gene3D" id="3.40.190.10">
    <property type="entry name" value="Periplasmic binding protein-like II"/>
    <property type="match status" value="1"/>
</dbReference>
<proteinExistence type="inferred from homology"/>
<dbReference type="EMBL" id="VTOX01000015">
    <property type="protein sequence ID" value="NKE69068.1"/>
    <property type="molecule type" value="Genomic_DNA"/>
</dbReference>
<comment type="similarity">
    <text evidence="1">Belongs to the UPF0065 (bug) family.</text>
</comment>
<dbReference type="Gene3D" id="3.40.190.150">
    <property type="entry name" value="Bordetella uptake gene, domain 1"/>
    <property type="match status" value="1"/>
</dbReference>
<evidence type="ECO:0000313" key="3">
    <source>
        <dbReference type="EMBL" id="NKE69068.1"/>
    </source>
</evidence>
<evidence type="ECO:0000256" key="2">
    <source>
        <dbReference type="SAM" id="SignalP"/>
    </source>
</evidence>
<sequence>MNNLQSLLAGTAVAISALCASAPAFAWPDRPIEIVVGFAAGGGTDITARTLAQHLGKALGGQVVVNNKPGASGAIGLSYVARAKADGYTLGMTNFPGVLTLPIERDAGFTTADFTYLGNLVRDPSAFSVTLSSPYKNLAEVIAAAKRAPGTISYGSTGAGTDDHLQMVMFEELTGTRLLHVPFQGAGPLKTAMLGGHVTIGGLNLGEVMPQAGKTMRPLAQASAKPSSLATDVPTFKEQGVDLVFASERGIVAPRGLPADVEQKIAAALRQIAASPEFQAQMKQQFTEMDYLPGAEWKKRLDASEAGFRRMWARKRWTD</sequence>
<reference evidence="3 4" key="1">
    <citation type="journal article" date="2020" name="Nature">
        <title>Bacterial chemolithoautotrophy via manganese oxidation.</title>
        <authorList>
            <person name="Yu H."/>
            <person name="Leadbetter J.R."/>
        </authorList>
    </citation>
    <scope>NUCLEOTIDE SEQUENCE [LARGE SCALE GENOMIC DNA]</scope>
    <source>
        <strain evidence="3 4">RBP-1</strain>
    </source>
</reference>
<dbReference type="AlphaFoldDB" id="A0A7X6I940"/>
<name>A0A7X6I940_9BURK</name>
<dbReference type="PANTHER" id="PTHR42928">
    <property type="entry name" value="TRICARBOXYLATE-BINDING PROTEIN"/>
    <property type="match status" value="1"/>
</dbReference>
<dbReference type="RefSeq" id="WP_168110207.1">
    <property type="nucleotide sequence ID" value="NZ_VTOX01000015.1"/>
</dbReference>
<dbReference type="Proteomes" id="UP000521868">
    <property type="component" value="Unassembled WGS sequence"/>
</dbReference>
<dbReference type="InterPro" id="IPR005064">
    <property type="entry name" value="BUG"/>
</dbReference>
<accession>A0A7X6I940</accession>